<comment type="caution">
    <text evidence="3">The sequence shown here is derived from an EMBL/GenBank/DDBJ whole genome shotgun (WGS) entry which is preliminary data.</text>
</comment>
<dbReference type="InterPro" id="IPR036890">
    <property type="entry name" value="HATPase_C_sf"/>
</dbReference>
<reference evidence="3 4" key="1">
    <citation type="submission" date="2020-02" db="EMBL/GenBank/DDBJ databases">
        <title>Sequencing the genomes of 1000 actinobacteria strains.</title>
        <authorList>
            <person name="Klenk H.-P."/>
        </authorList>
    </citation>
    <scope>NUCLEOTIDE SEQUENCE [LARGE SCALE GENOMIC DNA]</scope>
    <source>
        <strain evidence="3 4">DSM 19609</strain>
    </source>
</reference>
<dbReference type="RefSeq" id="WP_167167868.1">
    <property type="nucleotide sequence ID" value="NZ_BAAAOO010000007.1"/>
</dbReference>
<feature type="transmembrane region" description="Helical" evidence="1">
    <location>
        <begin position="39"/>
        <end position="57"/>
    </location>
</feature>
<dbReference type="EMBL" id="JAAMOZ010000001">
    <property type="protein sequence ID" value="NIH57707.1"/>
    <property type="molecule type" value="Genomic_DNA"/>
</dbReference>
<evidence type="ECO:0000313" key="4">
    <source>
        <dbReference type="Proteomes" id="UP000749311"/>
    </source>
</evidence>
<feature type="domain" description="Sensor histidine kinase NatK-like C-terminal" evidence="2">
    <location>
        <begin position="330"/>
        <end position="435"/>
    </location>
</feature>
<feature type="transmembrane region" description="Helical" evidence="1">
    <location>
        <begin position="12"/>
        <end position="30"/>
    </location>
</feature>
<feature type="transmembrane region" description="Helical" evidence="1">
    <location>
        <begin position="63"/>
        <end position="82"/>
    </location>
</feature>
<dbReference type="CDD" id="cd16935">
    <property type="entry name" value="HATPase_AgrC-ComD-like"/>
    <property type="match status" value="1"/>
</dbReference>
<evidence type="ECO:0000259" key="2">
    <source>
        <dbReference type="Pfam" id="PF14501"/>
    </source>
</evidence>
<dbReference type="Pfam" id="PF14501">
    <property type="entry name" value="HATPase_c_5"/>
    <property type="match status" value="1"/>
</dbReference>
<feature type="transmembrane region" description="Helical" evidence="1">
    <location>
        <begin position="197"/>
        <end position="214"/>
    </location>
</feature>
<accession>A0ABX0SH29</accession>
<evidence type="ECO:0000313" key="3">
    <source>
        <dbReference type="EMBL" id="NIH57707.1"/>
    </source>
</evidence>
<keyword evidence="1" id="KW-0812">Transmembrane</keyword>
<evidence type="ECO:0000256" key="1">
    <source>
        <dbReference type="SAM" id="Phobius"/>
    </source>
</evidence>
<feature type="transmembrane region" description="Helical" evidence="1">
    <location>
        <begin position="125"/>
        <end position="143"/>
    </location>
</feature>
<dbReference type="InterPro" id="IPR032834">
    <property type="entry name" value="NatK-like_C"/>
</dbReference>
<feature type="transmembrane region" description="Helical" evidence="1">
    <location>
        <begin position="164"/>
        <end position="185"/>
    </location>
</feature>
<proteinExistence type="predicted"/>
<organism evidence="3 4">
    <name type="scientific">Brooklawnia cerclae</name>
    <dbReference type="NCBI Taxonomy" id="349934"/>
    <lineage>
        <taxon>Bacteria</taxon>
        <taxon>Bacillati</taxon>
        <taxon>Actinomycetota</taxon>
        <taxon>Actinomycetes</taxon>
        <taxon>Propionibacteriales</taxon>
        <taxon>Propionibacteriaceae</taxon>
        <taxon>Brooklawnia</taxon>
    </lineage>
</organism>
<sequence>MIPDSLPDIPRVLTGLAQWCACLVYLFVLVPRRGSRRRMVVAGALALPALVGMQLLAGEMPLVLWPLGMAASVVLMFAFVWLSTGASASDAGYVTARTLVLAEFVASLHWQLHCFFFAAAPAPTTPLQVSFVVLAYGVSFGGVHLVERRDFPQNAPLNVRARELLLSLAIAVATFVMSNLSFVSTTTPFSGRLGPEIFYIRTLVDLAGFVALYSQQSVRMETRALAELSAIDQVLRSQHEQYLQSKRSIDAVNRTYHDLKHQIAVIRAEGDPLRKRAYLDELETSIRDHESHYHTGNGVLDVILTSKDSLCAERGIELTAVADGAALGFMSVMDITALFGNALDNAIEATDAVEDPDKRLIRLALFVQSDLVMIVVENYFPGTLHVEHGELTTTKPDRQRHGYGLKSIRHTAEKYGGSMTFGVEDGWFRLRILVPMLEGHSQAASTASAGGADRT</sequence>
<gene>
    <name evidence="3" type="ORF">FB473_002352</name>
</gene>
<dbReference type="Proteomes" id="UP000749311">
    <property type="component" value="Unassembled WGS sequence"/>
</dbReference>
<keyword evidence="1" id="KW-1133">Transmembrane helix</keyword>
<feature type="transmembrane region" description="Helical" evidence="1">
    <location>
        <begin position="94"/>
        <end position="119"/>
    </location>
</feature>
<name>A0ABX0SH29_9ACTN</name>
<keyword evidence="4" id="KW-1185">Reference proteome</keyword>
<dbReference type="SUPFAM" id="SSF55874">
    <property type="entry name" value="ATPase domain of HSP90 chaperone/DNA topoisomerase II/histidine kinase"/>
    <property type="match status" value="1"/>
</dbReference>
<protein>
    <recommendedName>
        <fullName evidence="2">Sensor histidine kinase NatK-like C-terminal domain-containing protein</fullName>
    </recommendedName>
</protein>
<keyword evidence="1" id="KW-0472">Membrane</keyword>
<dbReference type="Gene3D" id="3.30.565.10">
    <property type="entry name" value="Histidine kinase-like ATPase, C-terminal domain"/>
    <property type="match status" value="1"/>
</dbReference>